<evidence type="ECO:0000313" key="2">
    <source>
        <dbReference type="EMBL" id="KAG8388119.1"/>
    </source>
</evidence>
<proteinExistence type="predicted"/>
<dbReference type="InterPro" id="IPR027417">
    <property type="entry name" value="P-loop_NTPase"/>
</dbReference>
<comment type="caution">
    <text evidence="2">The sequence shown here is derived from an EMBL/GenBank/DDBJ whole genome shotgun (WGS) entry which is preliminary data.</text>
</comment>
<accession>A0AAV6Y039</accession>
<dbReference type="InterPro" id="IPR042197">
    <property type="entry name" value="Apaf_helical"/>
</dbReference>
<gene>
    <name evidence="2" type="ORF">BUALT_Bualt02G0092600</name>
</gene>
<keyword evidence="3" id="KW-1185">Reference proteome</keyword>
<protein>
    <recommendedName>
        <fullName evidence="4">NB-ARC domain-containing protein</fullName>
    </recommendedName>
</protein>
<evidence type="ECO:0000313" key="3">
    <source>
        <dbReference type="Proteomes" id="UP000826271"/>
    </source>
</evidence>
<dbReference type="SUPFAM" id="SSF52540">
    <property type="entry name" value="P-loop containing nucleoside triphosphate hydrolases"/>
    <property type="match status" value="1"/>
</dbReference>
<evidence type="ECO:0000256" key="1">
    <source>
        <dbReference type="ARBA" id="ARBA00022614"/>
    </source>
</evidence>
<dbReference type="AlphaFoldDB" id="A0AAV6Y039"/>
<dbReference type="EMBL" id="WHWC01000002">
    <property type="protein sequence ID" value="KAG8388119.1"/>
    <property type="molecule type" value="Genomic_DNA"/>
</dbReference>
<name>A0AAV6Y039_9LAMI</name>
<keyword evidence="1" id="KW-0433">Leucine-rich repeat</keyword>
<dbReference type="Gene3D" id="1.10.8.430">
    <property type="entry name" value="Helical domain of apoptotic protease-activating factors"/>
    <property type="match status" value="1"/>
</dbReference>
<dbReference type="Proteomes" id="UP000826271">
    <property type="component" value="Unassembled WGS sequence"/>
</dbReference>
<sequence>MDVQKVCWLQILPEREAWSLFIKKVGMQREAWSRLQIYVDDLHLVSIAEEVAKECKGLPITLVTLGRALKDKKSKSIRCTTTIEMFLPGLHLREGLSSTKKEANDAHLEGPEVAISSKMLAATYLTPATLSLQATPAEQDA</sequence>
<evidence type="ECO:0008006" key="4">
    <source>
        <dbReference type="Google" id="ProtNLM"/>
    </source>
</evidence>
<organism evidence="2 3">
    <name type="scientific">Buddleja alternifolia</name>
    <dbReference type="NCBI Taxonomy" id="168488"/>
    <lineage>
        <taxon>Eukaryota</taxon>
        <taxon>Viridiplantae</taxon>
        <taxon>Streptophyta</taxon>
        <taxon>Embryophyta</taxon>
        <taxon>Tracheophyta</taxon>
        <taxon>Spermatophyta</taxon>
        <taxon>Magnoliopsida</taxon>
        <taxon>eudicotyledons</taxon>
        <taxon>Gunneridae</taxon>
        <taxon>Pentapetalae</taxon>
        <taxon>asterids</taxon>
        <taxon>lamiids</taxon>
        <taxon>Lamiales</taxon>
        <taxon>Scrophulariaceae</taxon>
        <taxon>Buddlejeae</taxon>
        <taxon>Buddleja</taxon>
    </lineage>
</organism>
<dbReference type="GO" id="GO:0043531">
    <property type="term" value="F:ADP binding"/>
    <property type="evidence" value="ECO:0007669"/>
    <property type="project" value="InterPro"/>
</dbReference>
<reference evidence="2" key="1">
    <citation type="submission" date="2019-10" db="EMBL/GenBank/DDBJ databases">
        <authorList>
            <person name="Zhang R."/>
            <person name="Pan Y."/>
            <person name="Wang J."/>
            <person name="Ma R."/>
            <person name="Yu S."/>
        </authorList>
    </citation>
    <scope>NUCLEOTIDE SEQUENCE</scope>
    <source>
        <strain evidence="2">LA-IB0</strain>
        <tissue evidence="2">Leaf</tissue>
    </source>
</reference>